<organism evidence="1 2">
    <name type="scientific">Heyndrickxia coagulans</name>
    <name type="common">Weizmannia coagulans</name>
    <dbReference type="NCBI Taxonomy" id="1398"/>
    <lineage>
        <taxon>Bacteria</taxon>
        <taxon>Bacillati</taxon>
        <taxon>Bacillota</taxon>
        <taxon>Bacilli</taxon>
        <taxon>Bacillales</taxon>
        <taxon>Bacillaceae</taxon>
        <taxon>Heyndrickxia</taxon>
    </lineage>
</organism>
<dbReference type="Proteomes" id="UP001223084">
    <property type="component" value="Unassembled WGS sequence"/>
</dbReference>
<dbReference type="EMBL" id="JASUZX010000002">
    <property type="protein sequence ID" value="MDL5042024.1"/>
    <property type="molecule type" value="Genomic_DNA"/>
</dbReference>
<name>A0AAW7CME3_HEYCO</name>
<evidence type="ECO:0000313" key="2">
    <source>
        <dbReference type="Proteomes" id="UP001223084"/>
    </source>
</evidence>
<gene>
    <name evidence="1" type="ORF">QN341_13510</name>
</gene>
<sequence>MFKVNLPYFEAVHPRFPSMEIKIREKMLLLAKAEKKTAFPQGTHSRKKTAFS</sequence>
<comment type="caution">
    <text evidence="1">The sequence shown here is derived from an EMBL/GenBank/DDBJ whole genome shotgun (WGS) entry which is preliminary data.</text>
</comment>
<accession>A0AAW7CME3</accession>
<dbReference type="RefSeq" id="WP_285958629.1">
    <property type="nucleotide sequence ID" value="NZ_JASUZX010000002.1"/>
</dbReference>
<proteinExistence type="predicted"/>
<dbReference type="AlphaFoldDB" id="A0AAW7CME3"/>
<protein>
    <submittedName>
        <fullName evidence="1">Uncharacterized protein</fullName>
    </submittedName>
</protein>
<evidence type="ECO:0000313" key="1">
    <source>
        <dbReference type="EMBL" id="MDL5042024.1"/>
    </source>
</evidence>
<reference evidence="1" key="1">
    <citation type="submission" date="2023-06" db="EMBL/GenBank/DDBJ databases">
        <title>Probiogenomic evaluation and L lactic producing Weizmannia coaggulans BKMTCR2-2 from tree bark.</title>
        <authorList>
            <person name="Mahittikon J."/>
            <person name="Tanasupawat S."/>
        </authorList>
    </citation>
    <scope>NUCLEOTIDE SEQUENCE</scope>
    <source>
        <strain evidence="1">BKMTCR2-2</strain>
    </source>
</reference>